<protein>
    <recommendedName>
        <fullName evidence="2">Zn(2)-C6 fungal-type domain-containing protein</fullName>
    </recommendedName>
</protein>
<reference evidence="3" key="1">
    <citation type="journal article" date="2020" name="Stud. Mycol.">
        <title>101 Dothideomycetes genomes: a test case for predicting lifestyles and emergence of pathogens.</title>
        <authorList>
            <person name="Haridas S."/>
            <person name="Albert R."/>
            <person name="Binder M."/>
            <person name="Bloem J."/>
            <person name="Labutti K."/>
            <person name="Salamov A."/>
            <person name="Andreopoulos B."/>
            <person name="Baker S."/>
            <person name="Barry K."/>
            <person name="Bills G."/>
            <person name="Bluhm B."/>
            <person name="Cannon C."/>
            <person name="Castanera R."/>
            <person name="Culley D."/>
            <person name="Daum C."/>
            <person name="Ezra D."/>
            <person name="Gonzalez J."/>
            <person name="Henrissat B."/>
            <person name="Kuo A."/>
            <person name="Liang C."/>
            <person name="Lipzen A."/>
            <person name="Lutzoni F."/>
            <person name="Magnuson J."/>
            <person name="Mondo S."/>
            <person name="Nolan M."/>
            <person name="Ohm R."/>
            <person name="Pangilinan J."/>
            <person name="Park H.-J."/>
            <person name="Ramirez L."/>
            <person name="Alfaro M."/>
            <person name="Sun H."/>
            <person name="Tritt A."/>
            <person name="Yoshinaga Y."/>
            <person name="Zwiers L.-H."/>
            <person name="Turgeon B."/>
            <person name="Goodwin S."/>
            <person name="Spatafora J."/>
            <person name="Crous P."/>
            <person name="Grigoriev I."/>
        </authorList>
    </citation>
    <scope>NUCLEOTIDE SEQUENCE</scope>
    <source>
        <strain evidence="3">ATCC 36951</strain>
    </source>
</reference>
<dbReference type="InterPro" id="IPR036864">
    <property type="entry name" value="Zn2-C6_fun-type_DNA-bd_sf"/>
</dbReference>
<dbReference type="EMBL" id="ML993585">
    <property type="protein sequence ID" value="KAF2170341.1"/>
    <property type="molecule type" value="Genomic_DNA"/>
</dbReference>
<dbReference type="RefSeq" id="XP_033671230.1">
    <property type="nucleotide sequence ID" value="XM_033811791.1"/>
</dbReference>
<dbReference type="PANTHER" id="PTHR38111:SF2">
    <property type="entry name" value="FINGER DOMAIN PROTEIN, PUTATIVE (AFU_ORTHOLOGUE AFUA_1G01560)-RELATED"/>
    <property type="match status" value="1"/>
</dbReference>
<organism evidence="3 4">
    <name type="scientific">Zasmidium cellare ATCC 36951</name>
    <dbReference type="NCBI Taxonomy" id="1080233"/>
    <lineage>
        <taxon>Eukaryota</taxon>
        <taxon>Fungi</taxon>
        <taxon>Dikarya</taxon>
        <taxon>Ascomycota</taxon>
        <taxon>Pezizomycotina</taxon>
        <taxon>Dothideomycetes</taxon>
        <taxon>Dothideomycetidae</taxon>
        <taxon>Mycosphaerellales</taxon>
        <taxon>Mycosphaerellaceae</taxon>
        <taxon>Zasmidium</taxon>
    </lineage>
</organism>
<dbReference type="InterPro" id="IPR053178">
    <property type="entry name" value="Osmoadaptation_assoc"/>
</dbReference>
<evidence type="ECO:0000313" key="3">
    <source>
        <dbReference type="EMBL" id="KAF2170341.1"/>
    </source>
</evidence>
<accession>A0A6A6CTC2</accession>
<feature type="domain" description="Zn(2)-C6 fungal-type" evidence="2">
    <location>
        <begin position="22"/>
        <end position="47"/>
    </location>
</feature>
<dbReference type="AlphaFoldDB" id="A0A6A6CTC2"/>
<dbReference type="GeneID" id="54565063"/>
<dbReference type="InterPro" id="IPR001138">
    <property type="entry name" value="Zn2Cys6_DnaBD"/>
</dbReference>
<keyword evidence="1" id="KW-0539">Nucleus</keyword>
<dbReference type="GO" id="GO:0008270">
    <property type="term" value="F:zinc ion binding"/>
    <property type="evidence" value="ECO:0007669"/>
    <property type="project" value="InterPro"/>
</dbReference>
<sequence>MPVGHSPQTLTVLLEGLTCTSERKVKCDSERPSCKRCVNAGRVCKGYAIWQVKLDTSSLVQEKETQCGHLVPVIQDSTNAVSASPSSAHTNRVQLLANFVIQNYSGAALASPPCAHTAQLSFLHTLAGSHVASPMLRVAIESLCLAHLANNTMDRRLLGMPLQESYGRSISLLRAAITNSKSPGITAHHHRDIVAASVALSMLPPSVPARLLDKGGGNRHSSLHLSGAWTYLRVHGPSILGEGDFFEAPLFYHIHIQSLFNAFAERKRVEWTQAEWDKLRQLGPYPDPEFPAAVQYLLYPDCIDDSNANFVWYGLREHGLMDAFTHALPGLLERTDHFVAAQATPTTKDDLEWEFLDLFQHLGGLQQAQFIILLPPNALNLTPTLIGIDGDLGSFDENIEEHIFMLKKPTPFSHFYKFAQVPHGFGCALVHLLCLLADCAILQLLHNAFSQKHFSQTINPVKIIDIEHRAFWHAGELCRCAPFYSQRSVTAGKFLFLLLSCAGNFFESYGAMKEWEWCRDCADATRRRVARLETRSPPTICPVGDLIEGLPKGFRYSKT</sequence>
<dbReference type="Pfam" id="PF00172">
    <property type="entry name" value="Zn_clus"/>
    <property type="match status" value="1"/>
</dbReference>
<evidence type="ECO:0000256" key="1">
    <source>
        <dbReference type="ARBA" id="ARBA00023242"/>
    </source>
</evidence>
<dbReference type="PANTHER" id="PTHR38111">
    <property type="entry name" value="ZN(2)-C6 FUNGAL-TYPE DOMAIN-CONTAINING PROTEIN-RELATED"/>
    <property type="match status" value="1"/>
</dbReference>
<proteinExistence type="predicted"/>
<evidence type="ECO:0000259" key="2">
    <source>
        <dbReference type="Pfam" id="PF00172"/>
    </source>
</evidence>
<name>A0A6A6CTC2_ZASCE</name>
<gene>
    <name evidence="3" type="ORF">M409DRAFT_51395</name>
</gene>
<dbReference type="Proteomes" id="UP000799537">
    <property type="component" value="Unassembled WGS sequence"/>
</dbReference>
<evidence type="ECO:0000313" key="4">
    <source>
        <dbReference type="Proteomes" id="UP000799537"/>
    </source>
</evidence>
<dbReference type="SUPFAM" id="SSF57701">
    <property type="entry name" value="Zn2/Cys6 DNA-binding domain"/>
    <property type="match status" value="1"/>
</dbReference>
<keyword evidence="4" id="KW-1185">Reference proteome</keyword>
<dbReference type="CDD" id="cd00067">
    <property type="entry name" value="GAL4"/>
    <property type="match status" value="1"/>
</dbReference>
<dbReference type="OrthoDB" id="4314040at2759"/>
<dbReference type="GO" id="GO:0000981">
    <property type="term" value="F:DNA-binding transcription factor activity, RNA polymerase II-specific"/>
    <property type="evidence" value="ECO:0007669"/>
    <property type="project" value="InterPro"/>
</dbReference>
<dbReference type="Gene3D" id="4.10.240.10">
    <property type="entry name" value="Zn(2)-C6 fungal-type DNA-binding domain"/>
    <property type="match status" value="1"/>
</dbReference>